<reference evidence="3 4" key="1">
    <citation type="submission" date="2018-11" db="EMBL/GenBank/DDBJ databases">
        <title>Sequencing the genomes of 1000 actinobacteria strains.</title>
        <authorList>
            <person name="Klenk H.-P."/>
        </authorList>
    </citation>
    <scope>NUCLEOTIDE SEQUENCE [LARGE SCALE GENOMIC DNA]</scope>
    <source>
        <strain evidence="1 4">DSM 44780</strain>
        <strain evidence="2 3">DSM 44781</strain>
    </source>
</reference>
<protein>
    <submittedName>
        <fullName evidence="2">Uncharacterized protein</fullName>
    </submittedName>
</protein>
<organism evidence="2 3">
    <name type="scientific">Kitasatospora cineracea</name>
    <dbReference type="NCBI Taxonomy" id="88074"/>
    <lineage>
        <taxon>Bacteria</taxon>
        <taxon>Bacillati</taxon>
        <taxon>Actinomycetota</taxon>
        <taxon>Actinomycetes</taxon>
        <taxon>Kitasatosporales</taxon>
        <taxon>Streptomycetaceae</taxon>
        <taxon>Kitasatospora</taxon>
    </lineage>
</organism>
<sequence length="36" mass="4329">MAYRRTDFTLWGIGGSWHRRCFDETCRPGTVRRPRS</sequence>
<gene>
    <name evidence="2" type="ORF">EDD38_5761</name>
    <name evidence="1" type="ORF">EDD39_6127</name>
</gene>
<comment type="caution">
    <text evidence="2">The sequence shown here is derived from an EMBL/GenBank/DDBJ whole genome shotgun (WGS) entry which is preliminary data.</text>
</comment>
<proteinExistence type="predicted"/>
<evidence type="ECO:0000313" key="4">
    <source>
        <dbReference type="Proteomes" id="UP000267408"/>
    </source>
</evidence>
<accession>A0A8G1X9M5</accession>
<evidence type="ECO:0000313" key="2">
    <source>
        <dbReference type="EMBL" id="RPE28624.1"/>
    </source>
</evidence>
<dbReference type="Proteomes" id="UP000267408">
    <property type="component" value="Unassembled WGS sequence"/>
</dbReference>
<dbReference type="EMBL" id="RJVJ01000002">
    <property type="protein sequence ID" value="ROR37965.1"/>
    <property type="molecule type" value="Genomic_DNA"/>
</dbReference>
<evidence type="ECO:0000313" key="1">
    <source>
        <dbReference type="EMBL" id="ROR37965.1"/>
    </source>
</evidence>
<keyword evidence="3" id="KW-1185">Reference proteome</keyword>
<dbReference type="Proteomes" id="UP000266906">
    <property type="component" value="Unassembled WGS sequence"/>
</dbReference>
<dbReference type="AlphaFoldDB" id="A0A3N4RX25"/>
<evidence type="ECO:0000313" key="3">
    <source>
        <dbReference type="Proteomes" id="UP000266906"/>
    </source>
</evidence>
<accession>A0A3N4RX25</accession>
<dbReference type="EMBL" id="RKQG01000002">
    <property type="protein sequence ID" value="RPE28624.1"/>
    <property type="molecule type" value="Genomic_DNA"/>
</dbReference>
<name>A0A3N4RX25_9ACTN</name>